<evidence type="ECO:0000313" key="3">
    <source>
        <dbReference type="EMBL" id="ONK79407.1"/>
    </source>
</evidence>
<gene>
    <name evidence="3" type="ORF">A4U43_C01F6040</name>
</gene>
<dbReference type="Proteomes" id="UP000243459">
    <property type="component" value="Chromosome 1"/>
</dbReference>
<dbReference type="AlphaFoldDB" id="A0A5P1FPQ5"/>
<organism evidence="3 4">
    <name type="scientific">Asparagus officinalis</name>
    <name type="common">Garden asparagus</name>
    <dbReference type="NCBI Taxonomy" id="4686"/>
    <lineage>
        <taxon>Eukaryota</taxon>
        <taxon>Viridiplantae</taxon>
        <taxon>Streptophyta</taxon>
        <taxon>Embryophyta</taxon>
        <taxon>Tracheophyta</taxon>
        <taxon>Spermatophyta</taxon>
        <taxon>Magnoliopsida</taxon>
        <taxon>Liliopsida</taxon>
        <taxon>Asparagales</taxon>
        <taxon>Asparagaceae</taxon>
        <taxon>Asparagoideae</taxon>
        <taxon>Asparagus</taxon>
    </lineage>
</organism>
<evidence type="ECO:0008006" key="5">
    <source>
        <dbReference type="Google" id="ProtNLM"/>
    </source>
</evidence>
<reference evidence="4" key="1">
    <citation type="journal article" date="2017" name="Nat. Commun.">
        <title>The asparagus genome sheds light on the origin and evolution of a young Y chromosome.</title>
        <authorList>
            <person name="Harkess A."/>
            <person name="Zhou J."/>
            <person name="Xu C."/>
            <person name="Bowers J.E."/>
            <person name="Van der Hulst R."/>
            <person name="Ayyampalayam S."/>
            <person name="Mercati F."/>
            <person name="Riccardi P."/>
            <person name="McKain M.R."/>
            <person name="Kakrana A."/>
            <person name="Tang H."/>
            <person name="Ray J."/>
            <person name="Groenendijk J."/>
            <person name="Arikit S."/>
            <person name="Mathioni S.M."/>
            <person name="Nakano M."/>
            <person name="Shan H."/>
            <person name="Telgmann-Rauber A."/>
            <person name="Kanno A."/>
            <person name="Yue Z."/>
            <person name="Chen H."/>
            <person name="Li W."/>
            <person name="Chen Y."/>
            <person name="Xu X."/>
            <person name="Zhang Y."/>
            <person name="Luo S."/>
            <person name="Chen H."/>
            <person name="Gao J."/>
            <person name="Mao Z."/>
            <person name="Pires J.C."/>
            <person name="Luo M."/>
            <person name="Kudrna D."/>
            <person name="Wing R.A."/>
            <person name="Meyers B.C."/>
            <person name="Yi K."/>
            <person name="Kong H."/>
            <person name="Lavrijsen P."/>
            <person name="Sunseri F."/>
            <person name="Falavigna A."/>
            <person name="Ye Y."/>
            <person name="Leebens-Mack J.H."/>
            <person name="Chen G."/>
        </authorList>
    </citation>
    <scope>NUCLEOTIDE SEQUENCE [LARGE SCALE GENOMIC DNA]</scope>
    <source>
        <strain evidence="4">cv. DH0086</strain>
    </source>
</reference>
<dbReference type="Gene3D" id="2.120.10.30">
    <property type="entry name" value="TolB, C-terminal domain"/>
    <property type="match status" value="1"/>
</dbReference>
<dbReference type="PANTHER" id="PTHR13833:SF71">
    <property type="entry name" value="NHL DOMAIN-CONTAINING PROTEIN"/>
    <property type="match status" value="1"/>
</dbReference>
<keyword evidence="2" id="KW-0812">Transmembrane</keyword>
<evidence type="ECO:0000313" key="4">
    <source>
        <dbReference type="Proteomes" id="UP000243459"/>
    </source>
</evidence>
<keyword evidence="2" id="KW-1133">Transmembrane helix</keyword>
<feature type="transmembrane region" description="Helical" evidence="2">
    <location>
        <begin position="188"/>
        <end position="213"/>
    </location>
</feature>
<protein>
    <recommendedName>
        <fullName evidence="5">NHL repeat-containing protein</fullName>
    </recommendedName>
</protein>
<dbReference type="PANTHER" id="PTHR13833">
    <property type="match status" value="1"/>
</dbReference>
<keyword evidence="2" id="KW-0472">Membrane</keyword>
<dbReference type="EMBL" id="CM007381">
    <property type="protein sequence ID" value="ONK79407.1"/>
    <property type="molecule type" value="Genomic_DNA"/>
</dbReference>
<dbReference type="SUPFAM" id="SSF101898">
    <property type="entry name" value="NHL repeat"/>
    <property type="match status" value="1"/>
</dbReference>
<evidence type="ECO:0000256" key="1">
    <source>
        <dbReference type="SAM" id="MobiDB-lite"/>
    </source>
</evidence>
<feature type="region of interest" description="Disordered" evidence="1">
    <location>
        <begin position="233"/>
        <end position="256"/>
    </location>
</feature>
<name>A0A5P1FPQ5_ASPOF</name>
<dbReference type="OMA" id="PNNHGET"/>
<keyword evidence="4" id="KW-1185">Reference proteome</keyword>
<dbReference type="Gramene" id="ONK79407">
    <property type="protein sequence ID" value="ONK79407"/>
    <property type="gene ID" value="A4U43_C01F6040"/>
</dbReference>
<dbReference type="InterPro" id="IPR011042">
    <property type="entry name" value="6-blade_b-propeller_TolB-like"/>
</dbReference>
<evidence type="ECO:0000256" key="2">
    <source>
        <dbReference type="SAM" id="Phobius"/>
    </source>
</evidence>
<proteinExistence type="predicted"/>
<accession>A0A5P1FPQ5</accession>
<sequence>MMSGADCKLELELGYSVSTVIDFNKYRLIPDKIHPFSLLPRHRSTDLLLLDSTDSVFYSLPIPISQESEVSVLAGRGAAGFSDGDKTAAMFNKPRSFAIDGKDNVYVADKINHAIRKISTSGMTTTIAGGYSQKMGNIDGPAQNASFSNDFDLVYVPTICALLISDRANGLIRQLDLKPEDCAQRTQAGLGVAPVSVIAVLCLLFGLVFGFAVRPFFATRTAHLQQPLYPQDMEALPDQSGASSSDSQLRRKKRDC</sequence>